<dbReference type="AlphaFoldDB" id="A0A4Y2K4Z7"/>
<gene>
    <name evidence="2" type="ORF">AVEN_184911_1</name>
</gene>
<protein>
    <submittedName>
        <fullName evidence="2">Uncharacterized protein</fullName>
    </submittedName>
</protein>
<feature type="compositionally biased region" description="Polar residues" evidence="1">
    <location>
        <begin position="1"/>
        <end position="16"/>
    </location>
</feature>
<reference evidence="2 3" key="1">
    <citation type="journal article" date="2019" name="Sci. Rep.">
        <title>Orb-weaving spider Araneus ventricosus genome elucidates the spidroin gene catalogue.</title>
        <authorList>
            <person name="Kono N."/>
            <person name="Nakamura H."/>
            <person name="Ohtoshi R."/>
            <person name="Moran D.A.P."/>
            <person name="Shinohara A."/>
            <person name="Yoshida Y."/>
            <person name="Fujiwara M."/>
            <person name="Mori M."/>
            <person name="Tomita M."/>
            <person name="Arakawa K."/>
        </authorList>
    </citation>
    <scope>NUCLEOTIDE SEQUENCE [LARGE SCALE GENOMIC DNA]</scope>
</reference>
<comment type="caution">
    <text evidence="2">The sequence shown here is derived from an EMBL/GenBank/DDBJ whole genome shotgun (WGS) entry which is preliminary data.</text>
</comment>
<proteinExistence type="predicted"/>
<dbReference type="EMBL" id="BGPR01004194">
    <property type="protein sequence ID" value="GBM96969.1"/>
    <property type="molecule type" value="Genomic_DNA"/>
</dbReference>
<feature type="region of interest" description="Disordered" evidence="1">
    <location>
        <begin position="1"/>
        <end position="27"/>
    </location>
</feature>
<keyword evidence="3" id="KW-1185">Reference proteome</keyword>
<organism evidence="2 3">
    <name type="scientific">Araneus ventricosus</name>
    <name type="common">Orbweaver spider</name>
    <name type="synonym">Epeira ventricosa</name>
    <dbReference type="NCBI Taxonomy" id="182803"/>
    <lineage>
        <taxon>Eukaryota</taxon>
        <taxon>Metazoa</taxon>
        <taxon>Ecdysozoa</taxon>
        <taxon>Arthropoda</taxon>
        <taxon>Chelicerata</taxon>
        <taxon>Arachnida</taxon>
        <taxon>Araneae</taxon>
        <taxon>Araneomorphae</taxon>
        <taxon>Entelegynae</taxon>
        <taxon>Araneoidea</taxon>
        <taxon>Araneidae</taxon>
        <taxon>Araneus</taxon>
    </lineage>
</organism>
<accession>A0A4Y2K4Z7</accession>
<name>A0A4Y2K4Z7_ARAVE</name>
<dbReference type="Proteomes" id="UP000499080">
    <property type="component" value="Unassembled WGS sequence"/>
</dbReference>
<sequence length="93" mass="10323">MSIESKTVLQSSNSAKSGRPRWPPGRVWVSDGRIPGSTLDTIAVNLSLGNAQSAMNKTVNVSERKNCRRRCPPHLSIVRNYEVHLEIELVLLV</sequence>
<evidence type="ECO:0000313" key="2">
    <source>
        <dbReference type="EMBL" id="GBM96969.1"/>
    </source>
</evidence>
<evidence type="ECO:0000313" key="3">
    <source>
        <dbReference type="Proteomes" id="UP000499080"/>
    </source>
</evidence>
<evidence type="ECO:0000256" key="1">
    <source>
        <dbReference type="SAM" id="MobiDB-lite"/>
    </source>
</evidence>